<dbReference type="Proteomes" id="UP000887540">
    <property type="component" value="Unplaced"/>
</dbReference>
<dbReference type="WBParaSite" id="ACRNAN_scaffold10214.g6935.t1">
    <property type="protein sequence ID" value="ACRNAN_scaffold10214.g6935.t1"/>
    <property type="gene ID" value="ACRNAN_scaffold10214.g6935"/>
</dbReference>
<name>A0A914CGK5_9BILA</name>
<feature type="region of interest" description="Disordered" evidence="1">
    <location>
        <begin position="527"/>
        <end position="549"/>
    </location>
</feature>
<feature type="compositionally biased region" description="Basic and acidic residues" evidence="1">
    <location>
        <begin position="321"/>
        <end position="339"/>
    </location>
</feature>
<protein>
    <submittedName>
        <fullName evidence="3">Uncharacterized protein</fullName>
    </submittedName>
</protein>
<dbReference type="AlphaFoldDB" id="A0A914CGK5"/>
<proteinExistence type="predicted"/>
<feature type="compositionally biased region" description="Polar residues" evidence="1">
    <location>
        <begin position="300"/>
        <end position="320"/>
    </location>
</feature>
<organism evidence="2 3">
    <name type="scientific">Acrobeloides nanus</name>
    <dbReference type="NCBI Taxonomy" id="290746"/>
    <lineage>
        <taxon>Eukaryota</taxon>
        <taxon>Metazoa</taxon>
        <taxon>Ecdysozoa</taxon>
        <taxon>Nematoda</taxon>
        <taxon>Chromadorea</taxon>
        <taxon>Rhabditida</taxon>
        <taxon>Tylenchina</taxon>
        <taxon>Cephalobomorpha</taxon>
        <taxon>Cephaloboidea</taxon>
        <taxon>Cephalobidae</taxon>
        <taxon>Acrobeloides</taxon>
    </lineage>
</organism>
<evidence type="ECO:0000313" key="2">
    <source>
        <dbReference type="Proteomes" id="UP000887540"/>
    </source>
</evidence>
<reference evidence="3" key="1">
    <citation type="submission" date="2022-11" db="UniProtKB">
        <authorList>
            <consortium name="WormBaseParasite"/>
        </authorList>
    </citation>
    <scope>IDENTIFICATION</scope>
</reference>
<feature type="region of interest" description="Disordered" evidence="1">
    <location>
        <begin position="103"/>
        <end position="122"/>
    </location>
</feature>
<evidence type="ECO:0000256" key="1">
    <source>
        <dbReference type="SAM" id="MobiDB-lite"/>
    </source>
</evidence>
<feature type="compositionally biased region" description="Polar residues" evidence="1">
    <location>
        <begin position="110"/>
        <end position="122"/>
    </location>
</feature>
<feature type="region of interest" description="Disordered" evidence="1">
    <location>
        <begin position="300"/>
        <end position="339"/>
    </location>
</feature>
<sequence>MDLNDIHEPNNNMLQFESIKIPASTTFGYNFTVITDQHESENWLNLGLRQTNIGQNLVGFEDGAAVFDGIEEALNESANSNVKNADDDSHFLNLSVEHVINAKQQDRNAKSSNPTFIDTSSNEDYGKRSRLVIVNDERYKSGEEANLPAKEKEIESMSEIYSKKENPPNKSTVLFPRTSTPIFQKRVYGRQLNLTENLANSHFSKLPSTPNLAPFSAQNRPLQVEASPILRQNPLPPTSKIKKLVGELRSYITMDEKGRQIKRYRFEKDPETVDMGDNLLHPIGLRSELQRWNNEFSGLKSSLEGTSTQSRSGASGPSTSGEKHLENLGRIRSRSDKRLSSSVQEAIARNQSFTLAPKPDHKLVTIRRKTKIIKKPPVFKPLFSFQATCSNSDSTIFNPGYKWDSERLQHVLKPNVSIVEPVEKLVQDKSKQINEDAEIVRLDSIISENSESTVKKQRRLVEEEPQQQNQRRMRNLSVSVNANQMAKMKLEFLPGEMIAEPPIWPNHDDNNNDSFSEFFILNTNPPFASNLEKPSGVEEEELDDDIAVD</sequence>
<evidence type="ECO:0000313" key="3">
    <source>
        <dbReference type="WBParaSite" id="ACRNAN_scaffold10214.g6935.t1"/>
    </source>
</evidence>
<feature type="compositionally biased region" description="Acidic residues" evidence="1">
    <location>
        <begin position="537"/>
        <end position="549"/>
    </location>
</feature>
<keyword evidence="2" id="KW-1185">Reference proteome</keyword>
<accession>A0A914CGK5</accession>